<dbReference type="AlphaFoldDB" id="A0AAW1QE22"/>
<accession>A0AAW1QE22</accession>
<feature type="domain" description="Myb-like" evidence="4">
    <location>
        <begin position="78"/>
        <end position="118"/>
    </location>
</feature>
<feature type="region of interest" description="Disordered" evidence="3">
    <location>
        <begin position="1"/>
        <end position="34"/>
    </location>
</feature>
<dbReference type="EMBL" id="JALJOR010000003">
    <property type="protein sequence ID" value="KAK9819640.1"/>
    <property type="molecule type" value="Genomic_DNA"/>
</dbReference>
<comment type="caution">
    <text evidence="6">The sequence shown here is derived from an EMBL/GenBank/DDBJ whole genome shotgun (WGS) entry which is preliminary data.</text>
</comment>
<proteinExistence type="predicted"/>
<dbReference type="PROSITE" id="PS51294">
    <property type="entry name" value="HTH_MYB"/>
    <property type="match status" value="2"/>
</dbReference>
<dbReference type="FunFam" id="1.10.10.60:FF:000010">
    <property type="entry name" value="Transcriptional activator Myb isoform A"/>
    <property type="match status" value="1"/>
</dbReference>
<feature type="region of interest" description="Disordered" evidence="3">
    <location>
        <begin position="193"/>
        <end position="228"/>
    </location>
</feature>
<feature type="compositionally biased region" description="Basic and acidic residues" evidence="3">
    <location>
        <begin position="1"/>
        <end position="12"/>
    </location>
</feature>
<evidence type="ECO:0000256" key="1">
    <source>
        <dbReference type="ARBA" id="ARBA00022737"/>
    </source>
</evidence>
<feature type="domain" description="HTH myb-type" evidence="5">
    <location>
        <begin position="82"/>
        <end position="119"/>
    </location>
</feature>
<sequence length="228" mass="25095">MGGSKSGDDQRKGVKPRTGAKRRHPSPQVKGNWTKEDDALLISMVEELGLGKWSKIAHLKFPGRIGKQCRERWNNQLDPEVNREPWSEAEEHMLVEEHKRLGNKWADIAREIPRRTENHDPPIYLSELLAEENLAELDFLEGLQQPTPAYGFEELAVGAELEGATFAEVDVSDLFGDVDLNILQGLLAEDADANETAEQPSVAGMGAGTQPDCSIAAPVRRGGQPANP</sequence>
<dbReference type="Proteomes" id="UP001489004">
    <property type="component" value="Unassembled WGS sequence"/>
</dbReference>
<protein>
    <submittedName>
        <fullName evidence="6">Uncharacterized protein</fullName>
    </submittedName>
</protein>
<dbReference type="Gene3D" id="1.10.10.60">
    <property type="entry name" value="Homeodomain-like"/>
    <property type="match status" value="2"/>
</dbReference>
<dbReference type="GO" id="GO:0005634">
    <property type="term" value="C:nucleus"/>
    <property type="evidence" value="ECO:0007669"/>
    <property type="project" value="TreeGrafter"/>
</dbReference>
<dbReference type="InterPro" id="IPR050560">
    <property type="entry name" value="MYB_TF"/>
</dbReference>
<dbReference type="InterPro" id="IPR017930">
    <property type="entry name" value="Myb_dom"/>
</dbReference>
<dbReference type="CDD" id="cd00167">
    <property type="entry name" value="SANT"/>
    <property type="match status" value="2"/>
</dbReference>
<feature type="domain" description="Myb-like" evidence="4">
    <location>
        <begin position="30"/>
        <end position="77"/>
    </location>
</feature>
<dbReference type="PANTHER" id="PTHR45614:SF232">
    <property type="entry name" value="TRANSCRIPTION FACTOR MYB3R-2"/>
    <property type="match status" value="1"/>
</dbReference>
<keyword evidence="7" id="KW-1185">Reference proteome</keyword>
<keyword evidence="1" id="KW-0677">Repeat</keyword>
<dbReference type="Pfam" id="PF13921">
    <property type="entry name" value="Myb_DNA-bind_6"/>
    <property type="match status" value="1"/>
</dbReference>
<evidence type="ECO:0000259" key="4">
    <source>
        <dbReference type="PROSITE" id="PS50090"/>
    </source>
</evidence>
<keyword evidence="2" id="KW-0238">DNA-binding</keyword>
<dbReference type="SMART" id="SM00717">
    <property type="entry name" value="SANT"/>
    <property type="match status" value="2"/>
</dbReference>
<dbReference type="GO" id="GO:0000978">
    <property type="term" value="F:RNA polymerase II cis-regulatory region sequence-specific DNA binding"/>
    <property type="evidence" value="ECO:0007669"/>
    <property type="project" value="TreeGrafter"/>
</dbReference>
<evidence type="ECO:0000259" key="5">
    <source>
        <dbReference type="PROSITE" id="PS51294"/>
    </source>
</evidence>
<evidence type="ECO:0000313" key="6">
    <source>
        <dbReference type="EMBL" id="KAK9819640.1"/>
    </source>
</evidence>
<feature type="domain" description="HTH myb-type" evidence="5">
    <location>
        <begin position="29"/>
        <end position="81"/>
    </location>
</feature>
<gene>
    <name evidence="6" type="ORF">WJX72_000625</name>
</gene>
<dbReference type="GO" id="GO:0000981">
    <property type="term" value="F:DNA-binding transcription factor activity, RNA polymerase II-specific"/>
    <property type="evidence" value="ECO:0007669"/>
    <property type="project" value="TreeGrafter"/>
</dbReference>
<evidence type="ECO:0000256" key="2">
    <source>
        <dbReference type="ARBA" id="ARBA00023125"/>
    </source>
</evidence>
<dbReference type="InterPro" id="IPR009057">
    <property type="entry name" value="Homeodomain-like_sf"/>
</dbReference>
<feature type="compositionally biased region" description="Basic residues" evidence="3">
    <location>
        <begin position="13"/>
        <end position="25"/>
    </location>
</feature>
<dbReference type="InterPro" id="IPR001005">
    <property type="entry name" value="SANT/Myb"/>
</dbReference>
<organism evidence="6 7">
    <name type="scientific">[Myrmecia] bisecta</name>
    <dbReference type="NCBI Taxonomy" id="41462"/>
    <lineage>
        <taxon>Eukaryota</taxon>
        <taxon>Viridiplantae</taxon>
        <taxon>Chlorophyta</taxon>
        <taxon>core chlorophytes</taxon>
        <taxon>Trebouxiophyceae</taxon>
        <taxon>Trebouxiales</taxon>
        <taxon>Trebouxiaceae</taxon>
        <taxon>Myrmecia</taxon>
    </lineage>
</organism>
<dbReference type="PANTHER" id="PTHR45614">
    <property type="entry name" value="MYB PROTEIN-RELATED"/>
    <property type="match status" value="1"/>
</dbReference>
<reference evidence="6 7" key="1">
    <citation type="journal article" date="2024" name="Nat. Commun.">
        <title>Phylogenomics reveals the evolutionary origins of lichenization in chlorophyte algae.</title>
        <authorList>
            <person name="Puginier C."/>
            <person name="Libourel C."/>
            <person name="Otte J."/>
            <person name="Skaloud P."/>
            <person name="Haon M."/>
            <person name="Grisel S."/>
            <person name="Petersen M."/>
            <person name="Berrin J.G."/>
            <person name="Delaux P.M."/>
            <person name="Dal Grande F."/>
            <person name="Keller J."/>
        </authorList>
    </citation>
    <scope>NUCLEOTIDE SEQUENCE [LARGE SCALE GENOMIC DNA]</scope>
    <source>
        <strain evidence="6 7">SAG 2043</strain>
    </source>
</reference>
<evidence type="ECO:0000256" key="3">
    <source>
        <dbReference type="SAM" id="MobiDB-lite"/>
    </source>
</evidence>
<evidence type="ECO:0000313" key="7">
    <source>
        <dbReference type="Proteomes" id="UP001489004"/>
    </source>
</evidence>
<dbReference type="PROSITE" id="PS50090">
    <property type="entry name" value="MYB_LIKE"/>
    <property type="match status" value="2"/>
</dbReference>
<name>A0AAW1QE22_9CHLO</name>
<dbReference type="SUPFAM" id="SSF46689">
    <property type="entry name" value="Homeodomain-like"/>
    <property type="match status" value="1"/>
</dbReference>